<feature type="non-terminal residue" evidence="11">
    <location>
        <position position="1"/>
    </location>
</feature>
<keyword evidence="3 9" id="KW-0812">Transmembrane</keyword>
<accession>A0AAV2RSS0</accession>
<evidence type="ECO:0000256" key="3">
    <source>
        <dbReference type="ARBA" id="ARBA00022692"/>
    </source>
</evidence>
<keyword evidence="6 9" id="KW-0472">Membrane</keyword>
<evidence type="ECO:0000256" key="4">
    <source>
        <dbReference type="ARBA" id="ARBA00022989"/>
    </source>
</evidence>
<feature type="transmembrane region" description="Helical" evidence="9">
    <location>
        <begin position="335"/>
        <end position="355"/>
    </location>
</feature>
<evidence type="ECO:0000256" key="6">
    <source>
        <dbReference type="ARBA" id="ARBA00023136"/>
    </source>
</evidence>
<feature type="transmembrane region" description="Helical" evidence="9">
    <location>
        <begin position="78"/>
        <end position="100"/>
    </location>
</feature>
<keyword evidence="12" id="KW-1185">Reference proteome</keyword>
<comment type="subcellular location">
    <subcellularLocation>
        <location evidence="1">Membrane</location>
        <topology evidence="1">Multi-pass membrane protein</topology>
    </subcellularLocation>
</comment>
<dbReference type="InterPro" id="IPR000276">
    <property type="entry name" value="GPCR_Rhodpsn"/>
</dbReference>
<feature type="domain" description="G-protein coupled receptors family 1 profile" evidence="10">
    <location>
        <begin position="58"/>
        <end position="310"/>
    </location>
</feature>
<dbReference type="PANTHER" id="PTHR24243:SF208">
    <property type="entry name" value="PYROKININ-1 RECEPTOR"/>
    <property type="match status" value="1"/>
</dbReference>
<comment type="similarity">
    <text evidence="2">Belongs to the G-protein coupled receptor 1 family.</text>
</comment>
<dbReference type="GO" id="GO:0016020">
    <property type="term" value="C:membrane"/>
    <property type="evidence" value="ECO:0007669"/>
    <property type="project" value="UniProtKB-SubCell"/>
</dbReference>
<evidence type="ECO:0000259" key="10">
    <source>
        <dbReference type="PROSITE" id="PS50262"/>
    </source>
</evidence>
<feature type="transmembrane region" description="Helical" evidence="9">
    <location>
        <begin position="162"/>
        <end position="180"/>
    </location>
</feature>
<name>A0AAV2RSS0_MEGNR</name>
<feature type="transmembrane region" description="Helical" evidence="9">
    <location>
        <begin position="45"/>
        <end position="66"/>
    </location>
</feature>
<dbReference type="PROSITE" id="PS00237">
    <property type="entry name" value="G_PROTEIN_RECEP_F1_1"/>
    <property type="match status" value="1"/>
</dbReference>
<evidence type="ECO:0000256" key="7">
    <source>
        <dbReference type="ARBA" id="ARBA00023170"/>
    </source>
</evidence>
<protein>
    <recommendedName>
        <fullName evidence="10">G-protein coupled receptors family 1 profile domain-containing protein</fullName>
    </recommendedName>
</protein>
<proteinExistence type="inferred from homology"/>
<dbReference type="PANTHER" id="PTHR24243">
    <property type="entry name" value="G-PROTEIN COUPLED RECEPTOR"/>
    <property type="match status" value="1"/>
</dbReference>
<dbReference type="SUPFAM" id="SSF81321">
    <property type="entry name" value="Family A G protein-coupled receptor-like"/>
    <property type="match status" value="1"/>
</dbReference>
<dbReference type="AlphaFoldDB" id="A0AAV2RSS0"/>
<dbReference type="Pfam" id="PF00001">
    <property type="entry name" value="7tm_1"/>
    <property type="match status" value="1"/>
</dbReference>
<keyword evidence="4 9" id="KW-1133">Transmembrane helix</keyword>
<evidence type="ECO:0000256" key="8">
    <source>
        <dbReference type="ARBA" id="ARBA00023224"/>
    </source>
</evidence>
<evidence type="ECO:0000256" key="1">
    <source>
        <dbReference type="ARBA" id="ARBA00004141"/>
    </source>
</evidence>
<keyword evidence="5" id="KW-0297">G-protein coupled receptor</keyword>
<evidence type="ECO:0000313" key="12">
    <source>
        <dbReference type="Proteomes" id="UP001497623"/>
    </source>
</evidence>
<organism evidence="11 12">
    <name type="scientific">Meganyctiphanes norvegica</name>
    <name type="common">Northern krill</name>
    <name type="synonym">Thysanopoda norvegica</name>
    <dbReference type="NCBI Taxonomy" id="48144"/>
    <lineage>
        <taxon>Eukaryota</taxon>
        <taxon>Metazoa</taxon>
        <taxon>Ecdysozoa</taxon>
        <taxon>Arthropoda</taxon>
        <taxon>Crustacea</taxon>
        <taxon>Multicrustacea</taxon>
        <taxon>Malacostraca</taxon>
        <taxon>Eumalacostraca</taxon>
        <taxon>Eucarida</taxon>
        <taxon>Euphausiacea</taxon>
        <taxon>Euphausiidae</taxon>
        <taxon>Meganyctiphanes</taxon>
    </lineage>
</organism>
<dbReference type="Gene3D" id="1.20.1070.10">
    <property type="entry name" value="Rhodopsin 7-helix transmembrane proteins"/>
    <property type="match status" value="1"/>
</dbReference>
<dbReference type="GO" id="GO:0004930">
    <property type="term" value="F:G protein-coupled receptor activity"/>
    <property type="evidence" value="ECO:0007669"/>
    <property type="project" value="UniProtKB-KW"/>
</dbReference>
<dbReference type="InterPro" id="IPR017452">
    <property type="entry name" value="GPCR_Rhodpsn_7TM"/>
</dbReference>
<sequence>LTTTMESCKHYFDGEDLSTFHQHNSTGMHGHLPEEIVTILKVRKIVVLPILVVLVLASNIFCFIVTRSSKLREMNINRYLQCLIVADICTAILYIPQLFFTDTCWFERRIPAFFKAHLRSSSLYYTKYCTTFILANLTFDRFCGIWFEKVYQQIKQNSRRRLFILWLWITASALPVIFLGEVCLDSKNGLWRGISGFRNTENPLVPPYKDYILYSMGILPSSFLIILSIGIVIGIARQKIPNSKNRNLRNTIAVLVLNFLYIACILTYGVVLYKRPSKDKDCYSDMHREITLGVCESLTIVWSIINTLIFFVICKTYNAEAKTVLLRIGSSPHHIKIILIIIFGSFITAICIAATKPI</sequence>
<dbReference type="Proteomes" id="UP001497623">
    <property type="component" value="Unassembled WGS sequence"/>
</dbReference>
<evidence type="ECO:0000313" key="11">
    <source>
        <dbReference type="EMBL" id="CAL4142041.1"/>
    </source>
</evidence>
<dbReference type="PROSITE" id="PS50262">
    <property type="entry name" value="G_PROTEIN_RECEP_F1_2"/>
    <property type="match status" value="1"/>
</dbReference>
<evidence type="ECO:0000256" key="2">
    <source>
        <dbReference type="ARBA" id="ARBA00010663"/>
    </source>
</evidence>
<feature type="transmembrane region" description="Helical" evidence="9">
    <location>
        <begin position="211"/>
        <end position="236"/>
    </location>
</feature>
<evidence type="ECO:0000256" key="9">
    <source>
        <dbReference type="SAM" id="Phobius"/>
    </source>
</evidence>
<feature type="transmembrane region" description="Helical" evidence="9">
    <location>
        <begin position="290"/>
        <end position="314"/>
    </location>
</feature>
<comment type="caution">
    <text evidence="11">The sequence shown here is derived from an EMBL/GenBank/DDBJ whole genome shotgun (WGS) entry which is preliminary data.</text>
</comment>
<gene>
    <name evidence="11" type="ORF">MNOR_LOCUS28974</name>
</gene>
<dbReference type="EMBL" id="CAXKWB010032859">
    <property type="protein sequence ID" value="CAL4142041.1"/>
    <property type="molecule type" value="Genomic_DNA"/>
</dbReference>
<reference evidence="11 12" key="1">
    <citation type="submission" date="2024-05" db="EMBL/GenBank/DDBJ databases">
        <authorList>
            <person name="Wallberg A."/>
        </authorList>
    </citation>
    <scope>NUCLEOTIDE SEQUENCE [LARGE SCALE GENOMIC DNA]</scope>
</reference>
<keyword evidence="7" id="KW-0675">Receptor</keyword>
<evidence type="ECO:0000256" key="5">
    <source>
        <dbReference type="ARBA" id="ARBA00023040"/>
    </source>
</evidence>
<feature type="transmembrane region" description="Helical" evidence="9">
    <location>
        <begin position="248"/>
        <end position="270"/>
    </location>
</feature>
<keyword evidence="8" id="KW-0807">Transducer</keyword>